<dbReference type="Proteomes" id="UP000578252">
    <property type="component" value="Unassembled WGS sequence"/>
</dbReference>
<gene>
    <name evidence="1" type="ORF">HHJ78_11255</name>
</gene>
<name>A0A7Y0U373_9ACTO</name>
<evidence type="ECO:0000313" key="1">
    <source>
        <dbReference type="EMBL" id="NMW66060.1"/>
    </source>
</evidence>
<protein>
    <submittedName>
        <fullName evidence="1">9-O-acetylesterase</fullName>
    </submittedName>
</protein>
<reference evidence="1 2" key="1">
    <citation type="submission" date="2020-04" db="EMBL/GenBank/DDBJ databases">
        <title>Antimicrobial susceptibility and clonality of vaginal-derived multi-drug resistant Mobiluncus isolates in China.</title>
        <authorList>
            <person name="Zhang X."/>
        </authorList>
    </citation>
    <scope>NUCLEOTIDE SEQUENCE [LARGE SCALE GENOMIC DNA]</scope>
    <source>
        <strain evidence="1 2">13</strain>
    </source>
</reference>
<comment type="caution">
    <text evidence="1">The sequence shown here is derived from an EMBL/GenBank/DDBJ whole genome shotgun (WGS) entry which is preliminary data.</text>
</comment>
<proteinExistence type="predicted"/>
<evidence type="ECO:0000313" key="2">
    <source>
        <dbReference type="Proteomes" id="UP000578252"/>
    </source>
</evidence>
<organism evidence="1 2">
    <name type="scientific">Mobiluncus mulieris</name>
    <dbReference type="NCBI Taxonomy" id="2052"/>
    <lineage>
        <taxon>Bacteria</taxon>
        <taxon>Bacillati</taxon>
        <taxon>Actinomycetota</taxon>
        <taxon>Actinomycetes</taxon>
        <taxon>Actinomycetales</taxon>
        <taxon>Actinomycetaceae</taxon>
        <taxon>Mobiluncus</taxon>
    </lineage>
</organism>
<accession>A0A7Y0U373</accession>
<sequence>MSVHEVPVSDGLFQELVGWNSQFNCGPKKGQLWKRKTANRGKIWGMHQRNNGVKERVLQSLALKKIHLRDMASGPMETNLVTKISGITDI</sequence>
<dbReference type="AlphaFoldDB" id="A0A7Y0U373"/>
<dbReference type="EMBL" id="JABCUR010000015">
    <property type="protein sequence ID" value="NMW66060.1"/>
    <property type="molecule type" value="Genomic_DNA"/>
</dbReference>